<reference evidence="1 2" key="1">
    <citation type="submission" date="2018-06" db="EMBL/GenBank/DDBJ databases">
        <authorList>
            <consortium name="Pathogen Informatics"/>
            <person name="Doyle S."/>
        </authorList>
    </citation>
    <scope>NUCLEOTIDE SEQUENCE [LARGE SCALE GENOMIC DNA]</scope>
    <source>
        <strain evidence="1 2">NCTC5908</strain>
    </source>
</reference>
<gene>
    <name evidence="1" type="ORF">NCTC5908_01097</name>
</gene>
<accession>A0A336N8M5</accession>
<dbReference type="Proteomes" id="UP000253728">
    <property type="component" value="Unassembled WGS sequence"/>
</dbReference>
<sequence length="119" mass="13933">MLQRIIFIYSLLLIASCLPFEPSKGGVTYYNFCPNTISISSDDNTLDDISLERNQHENRFFVYSDNTNEMNTTFKKRYFIENSIKKRFHIDRYLEARYNLVACVENAKPTGDGNWIKAN</sequence>
<name>A0A336N8M5_AGGAP</name>
<dbReference type="AlphaFoldDB" id="A0A336N8M5"/>
<dbReference type="EMBL" id="UFSP01000001">
    <property type="protein sequence ID" value="SSY94939.1"/>
    <property type="molecule type" value="Genomic_DNA"/>
</dbReference>
<dbReference type="PROSITE" id="PS51257">
    <property type="entry name" value="PROKAR_LIPOPROTEIN"/>
    <property type="match status" value="1"/>
</dbReference>
<evidence type="ECO:0008006" key="3">
    <source>
        <dbReference type="Google" id="ProtNLM"/>
    </source>
</evidence>
<evidence type="ECO:0000313" key="1">
    <source>
        <dbReference type="EMBL" id="SSY94939.1"/>
    </source>
</evidence>
<dbReference type="GeneID" id="49634885"/>
<organism evidence="1 2">
    <name type="scientific">Aggregatibacter aphrophilus</name>
    <name type="common">Haemophilus aphrophilus</name>
    <dbReference type="NCBI Taxonomy" id="732"/>
    <lineage>
        <taxon>Bacteria</taxon>
        <taxon>Pseudomonadati</taxon>
        <taxon>Pseudomonadota</taxon>
        <taxon>Gammaproteobacteria</taxon>
        <taxon>Pasteurellales</taxon>
        <taxon>Pasteurellaceae</taxon>
        <taxon>Aggregatibacter</taxon>
    </lineage>
</organism>
<dbReference type="RefSeq" id="WP_005701970.1">
    <property type="nucleotide sequence ID" value="NZ_MAQF01000027.1"/>
</dbReference>
<proteinExistence type="predicted"/>
<evidence type="ECO:0000313" key="2">
    <source>
        <dbReference type="Proteomes" id="UP000253728"/>
    </source>
</evidence>
<protein>
    <recommendedName>
        <fullName evidence="3">Lipoprotein</fullName>
    </recommendedName>
</protein>